<protein>
    <recommendedName>
        <fullName evidence="1">DUF547 domain-containing protein</fullName>
    </recommendedName>
</protein>
<dbReference type="STRING" id="862908.BMS_1969"/>
<dbReference type="RefSeq" id="WP_014244565.1">
    <property type="nucleotide sequence ID" value="NC_016620.1"/>
</dbReference>
<dbReference type="AlphaFoldDB" id="E1X2L7"/>
<accession>E1X2L7</accession>
<dbReference type="KEGG" id="bmx:BMS_1969"/>
<feature type="domain" description="DUF547" evidence="1">
    <location>
        <begin position="111"/>
        <end position="214"/>
    </location>
</feature>
<dbReference type="PROSITE" id="PS51257">
    <property type="entry name" value="PROKAR_LIPOPROTEIN"/>
    <property type="match status" value="1"/>
</dbReference>
<dbReference type="Proteomes" id="UP000008963">
    <property type="component" value="Chromosome"/>
</dbReference>
<organism evidence="2 3">
    <name type="scientific">Halobacteriovorax marinus (strain ATCC BAA-682 / DSM 15412 / SJ)</name>
    <name type="common">Bacteriovorax marinus</name>
    <dbReference type="NCBI Taxonomy" id="862908"/>
    <lineage>
        <taxon>Bacteria</taxon>
        <taxon>Pseudomonadati</taxon>
        <taxon>Bdellovibrionota</taxon>
        <taxon>Bacteriovoracia</taxon>
        <taxon>Bacteriovoracales</taxon>
        <taxon>Halobacteriovoraceae</taxon>
        <taxon>Halobacteriovorax</taxon>
    </lineage>
</organism>
<dbReference type="EMBL" id="FQ312005">
    <property type="protein sequence ID" value="CBW26784.1"/>
    <property type="molecule type" value="Genomic_DNA"/>
</dbReference>
<dbReference type="PATRIC" id="fig|862908.3.peg.1869"/>
<dbReference type="HOGENOM" id="CLU_1011088_0_0_7"/>
<sequence>MSSIKIYITLFTLAIISSCNREPDKEKVLSPQKGQADIASLKKKIVFEPKKGDISPKGYNWVHFDLASYYSGALYEHGLKGRYRESVLIKKREKLFSYLKENANVQETDFKNWNQKHQTSFLINTYHASLLKLMIKREFKNLDNTLYDEEGSILIFDNKYSIQEYIQNIFLNYVKDPNVAFTLKCFEKNCPEFRNTIYNYKNVETLVKQSAIRYFIDKDKEIIANGKVKLPYLQKLFSPILPKDQKSFKIYIEDLTKPITKNARLKLNKETSISK</sequence>
<gene>
    <name evidence="2" type="ordered locus">BMS_1969</name>
</gene>
<keyword evidence="3" id="KW-1185">Reference proteome</keyword>
<proteinExistence type="predicted"/>
<evidence type="ECO:0000313" key="3">
    <source>
        <dbReference type="Proteomes" id="UP000008963"/>
    </source>
</evidence>
<dbReference type="Pfam" id="PF04784">
    <property type="entry name" value="DUF547"/>
    <property type="match status" value="1"/>
</dbReference>
<reference evidence="3" key="1">
    <citation type="journal article" date="2013" name="ISME J.">
        <title>A small predatory core genome in the divergent marine Bacteriovorax marinus SJ and the terrestrial Bdellovibrio bacteriovorus.</title>
        <authorList>
            <person name="Crossman L.C."/>
            <person name="Chen H."/>
            <person name="Cerdeno-Tarraga A.M."/>
            <person name="Brooks K."/>
            <person name="Quail M.A."/>
            <person name="Pineiro S.A."/>
            <person name="Hobley L."/>
            <person name="Sockett R.E."/>
            <person name="Bentley S.D."/>
            <person name="Parkhill J."/>
            <person name="Williams H.N."/>
            <person name="Stine O.C."/>
        </authorList>
    </citation>
    <scope>NUCLEOTIDE SEQUENCE [LARGE SCALE GENOMIC DNA]</scope>
    <source>
        <strain evidence="3">ATCC BAA-682 / DSM 15412 / SJ</strain>
    </source>
</reference>
<name>E1X2L7_HALMS</name>
<evidence type="ECO:0000259" key="1">
    <source>
        <dbReference type="Pfam" id="PF04784"/>
    </source>
</evidence>
<evidence type="ECO:0000313" key="2">
    <source>
        <dbReference type="EMBL" id="CBW26784.1"/>
    </source>
</evidence>
<dbReference type="InterPro" id="IPR006869">
    <property type="entry name" value="DUF547"/>
</dbReference>